<dbReference type="SUPFAM" id="SSF55154">
    <property type="entry name" value="CYTH-like phosphatases"/>
    <property type="match status" value="1"/>
</dbReference>
<evidence type="ECO:0000259" key="1">
    <source>
        <dbReference type="PROSITE" id="PS51707"/>
    </source>
</evidence>
<dbReference type="InterPro" id="IPR007899">
    <property type="entry name" value="CHAD_dom"/>
</dbReference>
<dbReference type="Gene3D" id="2.40.320.10">
    <property type="entry name" value="Hypothetical Protein Pfu-838710-001"/>
    <property type="match status" value="1"/>
</dbReference>
<dbReference type="PROSITE" id="PS51708">
    <property type="entry name" value="CHAD"/>
    <property type="match status" value="1"/>
</dbReference>
<dbReference type="GO" id="GO:0046872">
    <property type="term" value="F:metal ion binding"/>
    <property type="evidence" value="ECO:0007669"/>
    <property type="project" value="TreeGrafter"/>
</dbReference>
<dbReference type="InterPro" id="IPR033469">
    <property type="entry name" value="CYTH-like_dom_sf"/>
</dbReference>
<accession>A0A935TCY0</accession>
<reference evidence="3 4" key="1">
    <citation type="submission" date="2020-10" db="EMBL/GenBank/DDBJ databases">
        <title>Connecting structure to function with the recovery of over 1000 high-quality activated sludge metagenome-assembled genomes encoding full-length rRNA genes using long-read sequencing.</title>
        <authorList>
            <person name="Singleton C.M."/>
            <person name="Petriglieri F."/>
            <person name="Kristensen J.M."/>
            <person name="Kirkegaard R.H."/>
            <person name="Michaelsen T.Y."/>
            <person name="Andersen M.H."/>
            <person name="Karst S.M."/>
            <person name="Dueholm M.S."/>
            <person name="Nielsen P.H."/>
            <person name="Albertsen M."/>
        </authorList>
    </citation>
    <scope>NUCLEOTIDE SEQUENCE [LARGE SCALE GENOMIC DNA]</scope>
    <source>
        <strain evidence="3">Fred_18-Q3-R57-64_BAT3C.720</strain>
    </source>
</reference>
<dbReference type="CDD" id="cd07756">
    <property type="entry name" value="CYTH-like_Pase_CHAD"/>
    <property type="match status" value="1"/>
</dbReference>
<evidence type="ECO:0000259" key="2">
    <source>
        <dbReference type="PROSITE" id="PS51708"/>
    </source>
</evidence>
<dbReference type="InterPro" id="IPR038186">
    <property type="entry name" value="CHAD_dom_sf"/>
</dbReference>
<dbReference type="AlphaFoldDB" id="A0A935TCY0"/>
<evidence type="ECO:0000313" key="3">
    <source>
        <dbReference type="EMBL" id="MBK7955449.1"/>
    </source>
</evidence>
<gene>
    <name evidence="3" type="ORF">IPK02_16710</name>
</gene>
<feature type="domain" description="CYTH" evidence="1">
    <location>
        <begin position="2"/>
        <end position="200"/>
    </location>
</feature>
<dbReference type="PANTHER" id="PTHR39569:SF1">
    <property type="entry name" value="INORGANIC TRIPHOSPHATASE"/>
    <property type="match status" value="1"/>
</dbReference>
<dbReference type="Gene3D" id="1.40.20.10">
    <property type="entry name" value="CHAD domain"/>
    <property type="match status" value="1"/>
</dbReference>
<protein>
    <submittedName>
        <fullName evidence="3">CYTH and CHAD domain-containing protein</fullName>
    </submittedName>
</protein>
<dbReference type="InterPro" id="IPR023577">
    <property type="entry name" value="CYTH_domain"/>
</dbReference>
<organism evidence="3 4">
    <name type="scientific">Candidatus Accumulibacter affinis</name>
    <dbReference type="NCBI Taxonomy" id="2954384"/>
    <lineage>
        <taxon>Bacteria</taxon>
        <taxon>Pseudomonadati</taxon>
        <taxon>Pseudomonadota</taxon>
        <taxon>Betaproteobacteria</taxon>
        <taxon>Candidatus Accumulibacter</taxon>
    </lineage>
</organism>
<name>A0A935TCY0_9PROT</name>
<dbReference type="PROSITE" id="PS51707">
    <property type="entry name" value="CYTH"/>
    <property type="match status" value="1"/>
</dbReference>
<dbReference type="EMBL" id="JADJOT010000010">
    <property type="protein sequence ID" value="MBK7955449.1"/>
    <property type="molecule type" value="Genomic_DNA"/>
</dbReference>
<dbReference type="Pfam" id="PF05235">
    <property type="entry name" value="CHAD"/>
    <property type="match status" value="1"/>
</dbReference>
<dbReference type="SMART" id="SM01118">
    <property type="entry name" value="CYTH"/>
    <property type="match status" value="1"/>
</dbReference>
<dbReference type="GO" id="GO:0050355">
    <property type="term" value="F:inorganic triphosphate phosphatase activity"/>
    <property type="evidence" value="ECO:0007669"/>
    <property type="project" value="InterPro"/>
</dbReference>
<feature type="domain" description="CHAD" evidence="2">
    <location>
        <begin position="215"/>
        <end position="484"/>
    </location>
</feature>
<evidence type="ECO:0000313" key="4">
    <source>
        <dbReference type="Proteomes" id="UP000706151"/>
    </source>
</evidence>
<proteinExistence type="predicted"/>
<dbReference type="PANTHER" id="PTHR39569">
    <property type="entry name" value="INORGANIC TRIPHOSPHATASE"/>
    <property type="match status" value="1"/>
</dbReference>
<dbReference type="Pfam" id="PF01928">
    <property type="entry name" value="CYTH"/>
    <property type="match status" value="1"/>
</dbReference>
<comment type="caution">
    <text evidence="3">The sequence shown here is derived from an EMBL/GenBank/DDBJ whole genome shotgun (WGS) entry which is preliminary data.</text>
</comment>
<dbReference type="SMART" id="SM00880">
    <property type="entry name" value="CHAD"/>
    <property type="match status" value="1"/>
</dbReference>
<sequence length="492" mass="54805">MGTETEIKLSLSARAASQLAKQAMLSNIAPARQLLINTYYDTPDNSLRRERVVVRHRQKGRQCLLTVKTAPVPAGGLAQRSEWEVPSRSGEFDFAHVDSDRLRALLESLRDQLRPAFTTRFRRDSWLLEPRAGVCIELALDRGWIEARAQRQTIREVELELLAGEVIDLFEVAAALQASLPMHPESSSKSERAYRLLVDLPLLAAKALPVATEAGMPTLGAFRLIVLACLAHLQCNEQGVCQSDDPEFVHQARVAIRRLRSAIRLWRPLLPEPFVARFDPLWQELAAKLGDARNWDVFLAETLPMLGEACAGTLAVDRLSRYAARRCADSRKAARRALKSADYSRLLIDFTAAVLALSETDAGSLGRFVPRCLNKRAKRVKERAVAALGLDVVALHRLRVAFKQLRYAVEFFTPMLAGPALEKYHQSATGLQEVLGRLNDVTVASKLTAEAPPASRDQAIRDCLAARTEALLPEFGELLQDFQRQPMPWKAL</sequence>
<dbReference type="InterPro" id="IPR039013">
    <property type="entry name" value="YgiF"/>
</dbReference>
<dbReference type="Proteomes" id="UP000706151">
    <property type="component" value="Unassembled WGS sequence"/>
</dbReference>